<proteinExistence type="predicted"/>
<dbReference type="WBParaSite" id="EgrG_001165600">
    <property type="protein sequence ID" value="EgrG_001165600"/>
    <property type="gene ID" value="EgrG_001165600"/>
</dbReference>
<dbReference type="EMBL" id="LK028587">
    <property type="protein sequence ID" value="CDS22499.1"/>
    <property type="molecule type" value="Genomic_DNA"/>
</dbReference>
<reference evidence="2" key="2">
    <citation type="submission" date="2014-06" db="EMBL/GenBank/DDBJ databases">
        <authorList>
            <person name="Aslett M."/>
        </authorList>
    </citation>
    <scope>NUCLEOTIDE SEQUENCE</scope>
</reference>
<dbReference type="Proteomes" id="UP000492820">
    <property type="component" value="Unassembled WGS sequence"/>
</dbReference>
<organism evidence="2">
    <name type="scientific">Echinococcus granulosus</name>
    <name type="common">Hydatid tapeworm</name>
    <dbReference type="NCBI Taxonomy" id="6210"/>
    <lineage>
        <taxon>Eukaryota</taxon>
        <taxon>Metazoa</taxon>
        <taxon>Spiralia</taxon>
        <taxon>Lophotrochozoa</taxon>
        <taxon>Platyhelminthes</taxon>
        <taxon>Cestoda</taxon>
        <taxon>Eucestoda</taxon>
        <taxon>Cyclophyllidea</taxon>
        <taxon>Taeniidae</taxon>
        <taxon>Echinococcus</taxon>
        <taxon>Echinococcus granulosus group</taxon>
    </lineage>
</organism>
<dbReference type="OrthoDB" id="5917212at2759"/>
<reference evidence="2 3" key="1">
    <citation type="journal article" date="2013" name="Nature">
        <title>The genomes of four tapeworm species reveal adaptations to parasitism.</title>
        <authorList>
            <person name="Tsai I.J."/>
            <person name="Zarowiecki M."/>
            <person name="Holroyd N."/>
            <person name="Garciarrubio A."/>
            <person name="Sanchez-Flores A."/>
            <person name="Brooks K.L."/>
            <person name="Tracey A."/>
            <person name="Bobes R.J."/>
            <person name="Fragoso G."/>
            <person name="Sciutto E."/>
            <person name="Aslett M."/>
            <person name="Beasley H."/>
            <person name="Bennett H.M."/>
            <person name="Cai J."/>
            <person name="Camicia F."/>
            <person name="Clark R."/>
            <person name="Cucher M."/>
            <person name="De Silva N."/>
            <person name="Day T.A."/>
            <person name="Deplazes P."/>
            <person name="Estrada K."/>
            <person name="Fernandez C."/>
            <person name="Holland P.W."/>
            <person name="Hou J."/>
            <person name="Hu S."/>
            <person name="Huckvale T."/>
            <person name="Hung S.S."/>
            <person name="Kamenetzky L."/>
            <person name="Keane J.A."/>
            <person name="Kiss F."/>
            <person name="Koziol U."/>
            <person name="Lambert O."/>
            <person name="Liu K."/>
            <person name="Luo X."/>
            <person name="Luo Y."/>
            <person name="Macchiaroli N."/>
            <person name="Nichol S."/>
            <person name="Paps J."/>
            <person name="Parkinson J."/>
            <person name="Pouchkina-Stantcheva N."/>
            <person name="Riddiford N."/>
            <person name="Rosenzvit M."/>
            <person name="Salinas G."/>
            <person name="Wasmuth J.D."/>
            <person name="Zamanian M."/>
            <person name="Zheng Y."/>
            <person name="Cai X."/>
            <person name="Soberon X."/>
            <person name="Olson P.D."/>
            <person name="Laclette J.P."/>
            <person name="Brehm K."/>
            <person name="Berriman M."/>
            <person name="Garciarrubio A."/>
            <person name="Bobes R.J."/>
            <person name="Fragoso G."/>
            <person name="Sanchez-Flores A."/>
            <person name="Estrada K."/>
            <person name="Cevallos M.A."/>
            <person name="Morett E."/>
            <person name="Gonzalez V."/>
            <person name="Portillo T."/>
            <person name="Ochoa-Leyva A."/>
            <person name="Jose M.V."/>
            <person name="Sciutto E."/>
            <person name="Landa A."/>
            <person name="Jimenez L."/>
            <person name="Valdes V."/>
            <person name="Carrero J.C."/>
            <person name="Larralde C."/>
            <person name="Morales-Montor J."/>
            <person name="Limon-Lason J."/>
            <person name="Soberon X."/>
            <person name="Laclette J.P."/>
        </authorList>
    </citation>
    <scope>NUCLEOTIDE SEQUENCE [LARGE SCALE GENOMIC DNA]</scope>
</reference>
<evidence type="ECO:0000256" key="1">
    <source>
        <dbReference type="SAM" id="MobiDB-lite"/>
    </source>
</evidence>
<name>A0A068WXS8_ECHGR</name>
<feature type="region of interest" description="Disordered" evidence="1">
    <location>
        <begin position="384"/>
        <end position="404"/>
    </location>
</feature>
<protein>
    <submittedName>
        <fullName evidence="2 4">Pfam-B_4808 domain containing protein</fullName>
    </submittedName>
</protein>
<dbReference type="AlphaFoldDB" id="A0A068WXS8"/>
<evidence type="ECO:0000313" key="2">
    <source>
        <dbReference type="EMBL" id="CDS22499.1"/>
    </source>
</evidence>
<sequence>MSMNGFDALESPSVCTTSYCGVQKSLDEFNSPGDQSASESDFEMPPEFPPGTTVGDLASHLACVISNSSNTRSVLDDFDGNGLTLCGEECENSDKLDLPLPCVSPITNGGSLDTLVHKVDRRHAVCNKASPPSSCLKSLRLSKSAPHILAIPSITSDCGKSPYETSKCVDNTQNIDFVSFRSVAENDSIDFVGPKHIPLKDPEYYSNSSSDDDDFDDFAAFQSAEPEKSPVTESDPSQKVSEEFADFSDFQKPVYSTENIIPAFSLKNLLVHTQTALEAAFSIDKRAGLNTFVPSELLSPNAVSEFRAHLEDLWARASTKAVKNLLSSVSAHPESFASLHVWNASNTYSMFLGTIGVDLQSTRLALPNHGRLKLLEPTPIENHTVAPANLSPTHSSPSANDAAATDPALKIPVPEFDWSASGLTNPLSPENIIQSASEADLELFEEMPSKATPKPSAPISDLEAEFLHSIAPPPQSPPIQSLSVTLRSLDVHADKSEIAATTKETKVLERVSKVLALLPDFSYLRKPILAFPVLDQTD</sequence>
<evidence type="ECO:0000313" key="3">
    <source>
        <dbReference type="Proteomes" id="UP000492820"/>
    </source>
</evidence>
<accession>A0A068WXS8</accession>
<evidence type="ECO:0000313" key="4">
    <source>
        <dbReference type="WBParaSite" id="EgrG_001165600"/>
    </source>
</evidence>
<feature type="compositionally biased region" description="Polar residues" evidence="1">
    <location>
        <begin position="390"/>
        <end position="399"/>
    </location>
</feature>
<reference evidence="4" key="3">
    <citation type="submission" date="2020-10" db="UniProtKB">
        <authorList>
            <consortium name="WormBaseParasite"/>
        </authorList>
    </citation>
    <scope>IDENTIFICATION</scope>
</reference>
<gene>
    <name evidence="2" type="ORF">EgrG_001165600</name>
</gene>